<proteinExistence type="predicted"/>
<protein>
    <submittedName>
        <fullName evidence="2">Uncharacterized protein</fullName>
    </submittedName>
</protein>
<comment type="caution">
    <text evidence="2">The sequence shown here is derived from an EMBL/GenBank/DDBJ whole genome shotgun (WGS) entry which is preliminary data.</text>
</comment>
<feature type="region of interest" description="Disordered" evidence="1">
    <location>
        <begin position="117"/>
        <end position="139"/>
    </location>
</feature>
<keyword evidence="3" id="KW-1185">Reference proteome</keyword>
<evidence type="ECO:0000256" key="1">
    <source>
        <dbReference type="SAM" id="MobiDB-lite"/>
    </source>
</evidence>
<accession>A0A7J8MF85</accession>
<reference evidence="2 3" key="1">
    <citation type="journal article" date="2019" name="Genome Biol. Evol.">
        <title>Insights into the evolution of the New World diploid cottons (Gossypium, subgenus Houzingenia) based on genome sequencing.</title>
        <authorList>
            <person name="Grover C.E."/>
            <person name="Arick M.A. 2nd"/>
            <person name="Thrash A."/>
            <person name="Conover J.L."/>
            <person name="Sanders W.S."/>
            <person name="Peterson D.G."/>
            <person name="Frelichowski J.E."/>
            <person name="Scheffler J.A."/>
            <person name="Scheffler B.E."/>
            <person name="Wendel J.F."/>
        </authorList>
    </citation>
    <scope>NUCLEOTIDE SEQUENCE [LARGE SCALE GENOMIC DNA]</scope>
    <source>
        <strain evidence="2">157</strain>
        <tissue evidence="2">Leaf</tissue>
    </source>
</reference>
<sequence>MFPLSVPYIPHGDSSGNLEAILAKKREGRLGIRLKKLKCINLSPIATTMHVPVTSSLISGQASPFYRFIFCAMFALTLSLVACTKFCHHETTIVSGNNLPTGYNSPSNKIWVHQNQQNLGRKKNKKMKMKRKRGNSGPRGTTRLLEFSCYPNRLLPCPRAKSREAAAVYARKIRMFVLVLLEAFPTRFRRQTPHWKSQGGDIWRWLSAEK</sequence>
<organism evidence="2 3">
    <name type="scientific">Gossypium lobatum</name>
    <dbReference type="NCBI Taxonomy" id="34289"/>
    <lineage>
        <taxon>Eukaryota</taxon>
        <taxon>Viridiplantae</taxon>
        <taxon>Streptophyta</taxon>
        <taxon>Embryophyta</taxon>
        <taxon>Tracheophyta</taxon>
        <taxon>Spermatophyta</taxon>
        <taxon>Magnoliopsida</taxon>
        <taxon>eudicotyledons</taxon>
        <taxon>Gunneridae</taxon>
        <taxon>Pentapetalae</taxon>
        <taxon>rosids</taxon>
        <taxon>malvids</taxon>
        <taxon>Malvales</taxon>
        <taxon>Malvaceae</taxon>
        <taxon>Malvoideae</taxon>
        <taxon>Gossypium</taxon>
    </lineage>
</organism>
<dbReference type="EMBL" id="JABEZX010000008">
    <property type="protein sequence ID" value="MBA0563316.1"/>
    <property type="molecule type" value="Genomic_DNA"/>
</dbReference>
<evidence type="ECO:0000313" key="3">
    <source>
        <dbReference type="Proteomes" id="UP000593572"/>
    </source>
</evidence>
<dbReference type="Proteomes" id="UP000593572">
    <property type="component" value="Unassembled WGS sequence"/>
</dbReference>
<evidence type="ECO:0000313" key="2">
    <source>
        <dbReference type="EMBL" id="MBA0563316.1"/>
    </source>
</evidence>
<name>A0A7J8MF85_9ROSI</name>
<dbReference type="AlphaFoldDB" id="A0A7J8MF85"/>
<feature type="compositionally biased region" description="Basic residues" evidence="1">
    <location>
        <begin position="120"/>
        <end position="134"/>
    </location>
</feature>
<gene>
    <name evidence="2" type="ORF">Golob_008299</name>
</gene>